<feature type="chain" id="PRO_5038638641" description="Htaa domain-containing protein" evidence="2">
    <location>
        <begin position="23"/>
        <end position="272"/>
    </location>
</feature>
<keyword evidence="5" id="KW-1185">Reference proteome</keyword>
<dbReference type="OrthoDB" id="7210788at2"/>
<dbReference type="KEGG" id="caz:CARG_07855"/>
<evidence type="ECO:0000256" key="1">
    <source>
        <dbReference type="SAM" id="Phobius"/>
    </source>
</evidence>
<keyword evidence="1" id="KW-0812">Transmembrane</keyword>
<reference evidence="4 5" key="1">
    <citation type="journal article" date="2013" name="Genome Announc.">
        <title>Whole-Genome Sequence of the Clinical Strain Corynebacterium argentoratense DSM 44202, Isolated from a Human Throat Specimen.</title>
        <authorList>
            <person name="Bomholt C."/>
            <person name="Glaub A."/>
            <person name="Gravermann K."/>
            <person name="Albersmeier A."/>
            <person name="Brinkrolf K."/>
            <person name="Ruckert C."/>
            <person name="Tauch A."/>
        </authorList>
    </citation>
    <scope>NUCLEOTIDE SEQUENCE [LARGE SCALE GENOMIC DNA]</scope>
    <source>
        <strain evidence="4">DSM 44202</strain>
    </source>
</reference>
<dbReference type="HOGENOM" id="CLU_077903_0_0_11"/>
<feature type="transmembrane region" description="Helical" evidence="1">
    <location>
        <begin position="238"/>
        <end position="270"/>
    </location>
</feature>
<dbReference type="Pfam" id="PF04213">
    <property type="entry name" value="HtaA"/>
    <property type="match status" value="1"/>
</dbReference>
<evidence type="ECO:0000259" key="3">
    <source>
        <dbReference type="Pfam" id="PF04213"/>
    </source>
</evidence>
<evidence type="ECO:0000313" key="5">
    <source>
        <dbReference type="Proteomes" id="UP000016943"/>
    </source>
</evidence>
<organism evidence="4 5">
    <name type="scientific">Corynebacterium argentoratense DSM 44202</name>
    <dbReference type="NCBI Taxonomy" id="1348662"/>
    <lineage>
        <taxon>Bacteria</taxon>
        <taxon>Bacillati</taxon>
        <taxon>Actinomycetota</taxon>
        <taxon>Actinomycetes</taxon>
        <taxon>Mycobacteriales</taxon>
        <taxon>Corynebacteriaceae</taxon>
        <taxon>Corynebacterium</taxon>
    </lineage>
</organism>
<dbReference type="EMBL" id="CP006365">
    <property type="protein sequence ID" value="AGU15688.1"/>
    <property type="molecule type" value="Genomic_DNA"/>
</dbReference>
<dbReference type="Proteomes" id="UP000016943">
    <property type="component" value="Chromosome"/>
</dbReference>
<dbReference type="RefSeq" id="WP_021012078.1">
    <property type="nucleotide sequence ID" value="NC_022198.1"/>
</dbReference>
<protein>
    <recommendedName>
        <fullName evidence="3">Htaa domain-containing protein</fullName>
    </recommendedName>
</protein>
<keyword evidence="1" id="KW-1133">Transmembrane helix</keyword>
<dbReference type="PATRIC" id="fig|1348662.3.peg.1552"/>
<feature type="signal peptide" evidence="2">
    <location>
        <begin position="1"/>
        <end position="22"/>
    </location>
</feature>
<sequence>MAIRTRAVSALAVFALTVPTLAAVPAAHAEEAPQVTCNKVDSGSVDWGLRASFLSYLKMKNFKASYSFNGQENPEKLIWEVKDAPIEVDSASKAVIPLKGEFKGQSHPAGDQFILDMALSDGKLHVDGKKGFLTFDVKYRPLEGEMVQGAPAQPFKTKNDVKLVEFDLNEAANFKEGEVALHADKTVVTAAGNEVFGGNYGADNNTFAPLDGTFTVSKSADCKPPAGNDPGSSAGNGALIGILAGLGVIGAIIAALMNFAGGAGFALPFLPR</sequence>
<keyword evidence="2" id="KW-0732">Signal</keyword>
<name>U3GYC2_9CORY</name>
<dbReference type="GeneID" id="78250319"/>
<dbReference type="InterPro" id="IPR007331">
    <property type="entry name" value="Htaa"/>
</dbReference>
<feature type="domain" description="Htaa" evidence="3">
    <location>
        <begin position="42"/>
        <end position="212"/>
    </location>
</feature>
<dbReference type="STRING" id="1348662.CARG_07855"/>
<dbReference type="AlphaFoldDB" id="U3GYC2"/>
<keyword evidence="1" id="KW-0472">Membrane</keyword>
<proteinExistence type="predicted"/>
<accession>U3GYC2</accession>
<evidence type="ECO:0000313" key="4">
    <source>
        <dbReference type="EMBL" id="AGU15688.1"/>
    </source>
</evidence>
<gene>
    <name evidence="4" type="ORF">CARG_07855</name>
</gene>
<evidence type="ECO:0000256" key="2">
    <source>
        <dbReference type="SAM" id="SignalP"/>
    </source>
</evidence>